<dbReference type="EMBL" id="JAEPQZ010000008">
    <property type="protein sequence ID" value="KAG2177983.1"/>
    <property type="molecule type" value="Genomic_DNA"/>
</dbReference>
<dbReference type="PANTHER" id="PTHR10057:SF0">
    <property type="entry name" value="TRANSLOCATOR PROTEIN"/>
    <property type="match status" value="1"/>
</dbReference>
<evidence type="ECO:0000256" key="2">
    <source>
        <dbReference type="ARBA" id="ARBA00007524"/>
    </source>
</evidence>
<feature type="transmembrane region" description="Helical" evidence="6">
    <location>
        <begin position="105"/>
        <end position="125"/>
    </location>
</feature>
<evidence type="ECO:0000256" key="6">
    <source>
        <dbReference type="SAM" id="Phobius"/>
    </source>
</evidence>
<dbReference type="PANTHER" id="PTHR10057">
    <property type="entry name" value="PERIPHERAL-TYPE BENZODIAZEPINE RECEPTOR"/>
    <property type="match status" value="1"/>
</dbReference>
<dbReference type="FunFam" id="1.20.1260.100:FF:000001">
    <property type="entry name" value="translocator protein 2"/>
    <property type="match status" value="1"/>
</dbReference>
<dbReference type="OrthoDB" id="8841220at2759"/>
<feature type="transmembrane region" description="Helical" evidence="6">
    <location>
        <begin position="81"/>
        <end position="98"/>
    </location>
</feature>
<dbReference type="Gene3D" id="1.20.1260.100">
    <property type="entry name" value="TspO/MBR protein"/>
    <property type="match status" value="1"/>
</dbReference>
<protein>
    <recommendedName>
        <fullName evidence="9">Translocator protein</fullName>
    </recommendedName>
</protein>
<keyword evidence="8" id="KW-1185">Reference proteome</keyword>
<accession>A0A8H7UFI5</accession>
<keyword evidence="4 6" id="KW-1133">Transmembrane helix</keyword>
<evidence type="ECO:0000256" key="3">
    <source>
        <dbReference type="ARBA" id="ARBA00022692"/>
    </source>
</evidence>
<dbReference type="Pfam" id="PF03073">
    <property type="entry name" value="TspO_MBR"/>
    <property type="match status" value="1"/>
</dbReference>
<feature type="non-terminal residue" evidence="7">
    <location>
        <position position="1"/>
    </location>
</feature>
<evidence type="ECO:0000313" key="7">
    <source>
        <dbReference type="EMBL" id="KAG2177983.1"/>
    </source>
</evidence>
<feature type="transmembrane region" description="Helical" evidence="6">
    <location>
        <begin position="131"/>
        <end position="153"/>
    </location>
</feature>
<name>A0A8H7UFI5_MORIS</name>
<comment type="caution">
    <text evidence="7">The sequence shown here is derived from an EMBL/GenBank/DDBJ whole genome shotgun (WGS) entry which is preliminary data.</text>
</comment>
<comment type="subcellular location">
    <subcellularLocation>
        <location evidence="1">Membrane</location>
        <topology evidence="1">Multi-pass membrane protein</topology>
    </subcellularLocation>
</comment>
<feature type="transmembrane region" description="Helical" evidence="6">
    <location>
        <begin position="6"/>
        <end position="27"/>
    </location>
</feature>
<evidence type="ECO:0008006" key="9">
    <source>
        <dbReference type="Google" id="ProtNLM"/>
    </source>
</evidence>
<dbReference type="InterPro" id="IPR038330">
    <property type="entry name" value="TspO/MBR-related_sf"/>
</dbReference>
<evidence type="ECO:0000313" key="8">
    <source>
        <dbReference type="Proteomes" id="UP000654370"/>
    </source>
</evidence>
<evidence type="ECO:0000256" key="1">
    <source>
        <dbReference type="ARBA" id="ARBA00004141"/>
    </source>
</evidence>
<evidence type="ECO:0000256" key="5">
    <source>
        <dbReference type="ARBA" id="ARBA00023136"/>
    </source>
</evidence>
<dbReference type="GO" id="GO:0005741">
    <property type="term" value="C:mitochondrial outer membrane"/>
    <property type="evidence" value="ECO:0007669"/>
    <property type="project" value="TreeGrafter"/>
</dbReference>
<comment type="similarity">
    <text evidence="2">Belongs to the TspO/BZRP family.</text>
</comment>
<gene>
    <name evidence="7" type="ORF">INT43_003236</name>
</gene>
<organism evidence="7 8">
    <name type="scientific">Mortierella isabellina</name>
    <name type="common">Filamentous fungus</name>
    <name type="synonym">Umbelopsis isabellina</name>
    <dbReference type="NCBI Taxonomy" id="91625"/>
    <lineage>
        <taxon>Eukaryota</taxon>
        <taxon>Fungi</taxon>
        <taxon>Fungi incertae sedis</taxon>
        <taxon>Mucoromycota</taxon>
        <taxon>Mucoromycotina</taxon>
        <taxon>Umbelopsidomycetes</taxon>
        <taxon>Umbelopsidales</taxon>
        <taxon>Umbelopsidaceae</taxon>
        <taxon>Umbelopsis</taxon>
    </lineage>
</organism>
<feature type="transmembrane region" description="Helical" evidence="6">
    <location>
        <begin position="39"/>
        <end position="61"/>
    </location>
</feature>
<dbReference type="InterPro" id="IPR004307">
    <property type="entry name" value="TspO_MBR"/>
</dbReference>
<reference evidence="7" key="1">
    <citation type="submission" date="2020-12" db="EMBL/GenBank/DDBJ databases">
        <title>Metabolic potential, ecology and presence of endohyphal bacteria is reflected in genomic diversity of Mucoromycotina.</title>
        <authorList>
            <person name="Muszewska A."/>
            <person name="Okrasinska A."/>
            <person name="Steczkiewicz K."/>
            <person name="Drgas O."/>
            <person name="Orlowska M."/>
            <person name="Perlinska-Lenart U."/>
            <person name="Aleksandrzak-Piekarczyk T."/>
            <person name="Szatraj K."/>
            <person name="Zielenkiewicz U."/>
            <person name="Pilsyk S."/>
            <person name="Malc E."/>
            <person name="Mieczkowski P."/>
            <person name="Kruszewska J.S."/>
            <person name="Biernat P."/>
            <person name="Pawlowska J."/>
        </authorList>
    </citation>
    <scope>NUCLEOTIDE SEQUENCE</scope>
    <source>
        <strain evidence="7">WA0000067209</strain>
    </source>
</reference>
<proteinExistence type="inferred from homology"/>
<dbReference type="GO" id="GO:0033013">
    <property type="term" value="P:tetrapyrrole metabolic process"/>
    <property type="evidence" value="ECO:0007669"/>
    <property type="project" value="UniProtKB-ARBA"/>
</dbReference>
<evidence type="ECO:0000256" key="4">
    <source>
        <dbReference type="ARBA" id="ARBA00022989"/>
    </source>
</evidence>
<dbReference type="AlphaFoldDB" id="A0A8H7UFI5"/>
<dbReference type="CDD" id="cd15904">
    <property type="entry name" value="TSPO_MBR"/>
    <property type="match status" value="1"/>
</dbReference>
<dbReference type="PIRSF" id="PIRSF005859">
    <property type="entry name" value="PBR"/>
    <property type="match status" value="1"/>
</dbReference>
<dbReference type="Proteomes" id="UP000654370">
    <property type="component" value="Unassembled WGS sequence"/>
</dbReference>
<keyword evidence="3 6" id="KW-0812">Transmembrane</keyword>
<sequence>LPVSLGVPLVGGMAMGLITKSSVNTWYKTLDKPEARPPNWMFAPVWTALYAAMGYGSHLIANHAAYSPVPEIRDLANLGLTLYYSQLVLNFAWTPLFFGVHKVKLAAIDCGLLTANVAAMIFTWWKVDRRAAQIVMPYLGWSSFATYLTISVYQRNFAGRPRKDQ</sequence>
<keyword evidence="5 6" id="KW-0472">Membrane</keyword>